<evidence type="ECO:0000313" key="3">
    <source>
        <dbReference type="Proteomes" id="UP000295357"/>
    </source>
</evidence>
<evidence type="ECO:0000259" key="1">
    <source>
        <dbReference type="Pfam" id="PF13472"/>
    </source>
</evidence>
<sequence>MLRLGCSVLLAPLLIWQGRDVRRRALRLPEAIGPRQGSAGQGGLGLRVLIVGDSSGAGVGVGTQEEALAGRLAQALAQRLGARVQWQLLARTGHTTAEALDHLAQAPEVLPADVLVTALGVNDVSAGLSAGRWLDQLAQLHRLALARAGVRYTLHSAVPPMHDFPLLPQPLRWWMGDRAASLNRALAQQLQACGDRGMESFALPRQGGHALPGLMAADGFHPGPAGYALWAEALAERLVREWQAVGRRL</sequence>
<name>A0A4R6N7P2_9BURK</name>
<keyword evidence="3" id="KW-1185">Reference proteome</keyword>
<dbReference type="AlphaFoldDB" id="A0A4R6N7P2"/>
<reference evidence="2 3" key="1">
    <citation type="submission" date="2019-03" db="EMBL/GenBank/DDBJ databases">
        <title>Genomic Encyclopedia of Type Strains, Phase IV (KMG-IV): sequencing the most valuable type-strain genomes for metagenomic binning, comparative biology and taxonomic classification.</title>
        <authorList>
            <person name="Goeker M."/>
        </authorList>
    </citation>
    <scope>NUCLEOTIDE SEQUENCE [LARGE SCALE GENOMIC DNA]</scope>
    <source>
        <strain evidence="2 3">DSM 25082</strain>
    </source>
</reference>
<feature type="domain" description="SGNH hydrolase-type esterase" evidence="1">
    <location>
        <begin position="51"/>
        <end position="229"/>
    </location>
</feature>
<dbReference type="Pfam" id="PF13472">
    <property type="entry name" value="Lipase_GDSL_2"/>
    <property type="match status" value="1"/>
</dbReference>
<dbReference type="InterPro" id="IPR013830">
    <property type="entry name" value="SGNH_hydro"/>
</dbReference>
<accession>A0A4R6N7P2</accession>
<protein>
    <submittedName>
        <fullName evidence="2">Lysophospholipase L1-like esterase</fullName>
    </submittedName>
</protein>
<dbReference type="RefSeq" id="WP_133603287.1">
    <property type="nucleotide sequence ID" value="NZ_JAUFPJ010000006.1"/>
</dbReference>
<dbReference type="Proteomes" id="UP000295357">
    <property type="component" value="Unassembled WGS sequence"/>
</dbReference>
<dbReference type="Gene3D" id="3.40.50.1110">
    <property type="entry name" value="SGNH hydrolase"/>
    <property type="match status" value="1"/>
</dbReference>
<dbReference type="InterPro" id="IPR036514">
    <property type="entry name" value="SGNH_hydro_sf"/>
</dbReference>
<gene>
    <name evidence="2" type="ORF">DFR39_103316</name>
</gene>
<dbReference type="OrthoDB" id="9804395at2"/>
<evidence type="ECO:0000313" key="2">
    <source>
        <dbReference type="EMBL" id="TDP11389.1"/>
    </source>
</evidence>
<dbReference type="CDD" id="cd01836">
    <property type="entry name" value="FeeA_FeeB_like"/>
    <property type="match status" value="1"/>
</dbReference>
<organism evidence="2 3">
    <name type="scientific">Roseateles asaccharophilus</name>
    <dbReference type="NCBI Taxonomy" id="582607"/>
    <lineage>
        <taxon>Bacteria</taxon>
        <taxon>Pseudomonadati</taxon>
        <taxon>Pseudomonadota</taxon>
        <taxon>Betaproteobacteria</taxon>
        <taxon>Burkholderiales</taxon>
        <taxon>Sphaerotilaceae</taxon>
        <taxon>Roseateles</taxon>
    </lineage>
</organism>
<dbReference type="EMBL" id="SNXE01000003">
    <property type="protein sequence ID" value="TDP11389.1"/>
    <property type="molecule type" value="Genomic_DNA"/>
</dbReference>
<dbReference type="SUPFAM" id="SSF52266">
    <property type="entry name" value="SGNH hydrolase"/>
    <property type="match status" value="1"/>
</dbReference>
<proteinExistence type="predicted"/>
<dbReference type="GO" id="GO:0016788">
    <property type="term" value="F:hydrolase activity, acting on ester bonds"/>
    <property type="evidence" value="ECO:0007669"/>
    <property type="project" value="UniProtKB-ARBA"/>
</dbReference>
<comment type="caution">
    <text evidence="2">The sequence shown here is derived from an EMBL/GenBank/DDBJ whole genome shotgun (WGS) entry which is preliminary data.</text>
</comment>